<comment type="caution">
    <text evidence="2">The sequence shown here is derived from an EMBL/GenBank/DDBJ whole genome shotgun (WGS) entry which is preliminary data.</text>
</comment>
<dbReference type="OrthoDB" id="9807923at2"/>
<dbReference type="RefSeq" id="WP_105336696.1">
    <property type="nucleotide sequence ID" value="NZ_PUHZ01000017.1"/>
</dbReference>
<dbReference type="InterPro" id="IPR023393">
    <property type="entry name" value="START-like_dom_sf"/>
</dbReference>
<evidence type="ECO:0000313" key="2">
    <source>
        <dbReference type="EMBL" id="PQO44854.1"/>
    </source>
</evidence>
<proteinExistence type="predicted"/>
<gene>
    <name evidence="2" type="ORF">C5Y93_17320</name>
</gene>
<dbReference type="InterPro" id="IPR011256">
    <property type="entry name" value="Reg_factor_effector_dom_sf"/>
</dbReference>
<organism evidence="2 3">
    <name type="scientific">Blastopirellula marina</name>
    <dbReference type="NCBI Taxonomy" id="124"/>
    <lineage>
        <taxon>Bacteria</taxon>
        <taxon>Pseudomonadati</taxon>
        <taxon>Planctomycetota</taxon>
        <taxon>Planctomycetia</taxon>
        <taxon>Pirellulales</taxon>
        <taxon>Pirellulaceae</taxon>
        <taxon>Blastopirellula</taxon>
    </lineage>
</organism>
<dbReference type="InterPro" id="IPR029442">
    <property type="entry name" value="GyrI-like"/>
</dbReference>
<dbReference type="EMBL" id="PUHZ01000017">
    <property type="protein sequence ID" value="PQO44854.1"/>
    <property type="molecule type" value="Genomic_DNA"/>
</dbReference>
<dbReference type="Gene3D" id="3.30.530.20">
    <property type="match status" value="1"/>
</dbReference>
<dbReference type="AlphaFoldDB" id="A0A2S8GLF7"/>
<reference evidence="2 3" key="1">
    <citation type="submission" date="2018-02" db="EMBL/GenBank/DDBJ databases">
        <title>Comparative genomes isolates from brazilian mangrove.</title>
        <authorList>
            <person name="Araujo J.E."/>
            <person name="Taketani R.G."/>
            <person name="Silva M.C.P."/>
            <person name="Loureco M.V."/>
            <person name="Andreote F.D."/>
        </authorList>
    </citation>
    <scope>NUCLEOTIDE SEQUENCE [LARGE SCALE GENOMIC DNA]</scope>
    <source>
        <strain evidence="2 3">Nap-Phe MGV</strain>
    </source>
</reference>
<dbReference type="SMART" id="SM00871">
    <property type="entry name" value="AraC_E_bind"/>
    <property type="match status" value="1"/>
</dbReference>
<sequence>MMPSFNVERSIEIDAPPEAVYNTIVDYESWTKWSPWLCAEPDAVVTVPENSNSIGSIYSWEGQIVGVGEIEHVKLQPGRRIDDEIRFTKPFKSKSNVAFDVQPSGQGAKLSWIMDGSLPWFMFWMKSMMQTFIGMDYERGLKMIKELVETGKINSQTKVLDKQEVGPFHIAGLRRRCSLSEIGPSMQAAMGELGPLWAKHNLPPGGELISVYHKFNLKAQTCDYTIGWSLPSKDVAVESPLETWSCPHTTALCVEHLGDYNHLGNGWSAANQYVRYKGLKQSRISPFEIYTNDPRETPIDQWCTKIYFPLK</sequence>
<dbReference type="Pfam" id="PF06445">
    <property type="entry name" value="GyrI-like"/>
    <property type="match status" value="1"/>
</dbReference>
<dbReference type="SUPFAM" id="SSF55136">
    <property type="entry name" value="Probable bacterial effector-binding domain"/>
    <property type="match status" value="1"/>
</dbReference>
<evidence type="ECO:0000313" key="3">
    <source>
        <dbReference type="Proteomes" id="UP000237819"/>
    </source>
</evidence>
<dbReference type="Pfam" id="PF10604">
    <property type="entry name" value="Polyketide_cyc2"/>
    <property type="match status" value="1"/>
</dbReference>
<dbReference type="InterPro" id="IPR019587">
    <property type="entry name" value="Polyketide_cyclase/dehydratase"/>
</dbReference>
<dbReference type="Proteomes" id="UP000237819">
    <property type="component" value="Unassembled WGS sequence"/>
</dbReference>
<accession>A0A2S8GLF7</accession>
<name>A0A2S8GLF7_9BACT</name>
<dbReference type="Gene3D" id="3.20.80.10">
    <property type="entry name" value="Regulatory factor, effector binding domain"/>
    <property type="match status" value="1"/>
</dbReference>
<dbReference type="InterPro" id="IPR010499">
    <property type="entry name" value="AraC_E-bd"/>
</dbReference>
<feature type="domain" description="AraC effector-binding" evidence="1">
    <location>
        <begin position="155"/>
        <end position="311"/>
    </location>
</feature>
<evidence type="ECO:0000259" key="1">
    <source>
        <dbReference type="SMART" id="SM00871"/>
    </source>
</evidence>
<dbReference type="SUPFAM" id="SSF55961">
    <property type="entry name" value="Bet v1-like"/>
    <property type="match status" value="1"/>
</dbReference>
<protein>
    <submittedName>
        <fullName evidence="2">Transcriptional regulator</fullName>
    </submittedName>
</protein>
<dbReference type="CDD" id="cd07818">
    <property type="entry name" value="SRPBCC_1"/>
    <property type="match status" value="1"/>
</dbReference>